<name>A0A243WFX4_9BACT</name>
<evidence type="ECO:0000313" key="2">
    <source>
        <dbReference type="Proteomes" id="UP000194873"/>
    </source>
</evidence>
<sequence length="86" mass="9298">MEMEQRIEIFQVPVKAALGSAPGAAVDSIALNKLLEPWQGMHWRISSISTQIVAYEAAGARPGPFGSDATRYTAFVSVLMYHTATS</sequence>
<comment type="caution">
    <text evidence="1">The sequence shown here is derived from an EMBL/GenBank/DDBJ whole genome shotgun (WGS) entry which is preliminary data.</text>
</comment>
<dbReference type="EMBL" id="MTSE01000003">
    <property type="protein sequence ID" value="OUJ74661.1"/>
    <property type="molecule type" value="Genomic_DNA"/>
</dbReference>
<keyword evidence="2" id="KW-1185">Reference proteome</keyword>
<proteinExistence type="predicted"/>
<dbReference type="AlphaFoldDB" id="A0A243WFX4"/>
<evidence type="ECO:0000313" key="1">
    <source>
        <dbReference type="EMBL" id="OUJ74661.1"/>
    </source>
</evidence>
<dbReference type="Proteomes" id="UP000194873">
    <property type="component" value="Unassembled WGS sequence"/>
</dbReference>
<organism evidence="1 2">
    <name type="scientific">Hymenobacter crusticola</name>
    <dbReference type="NCBI Taxonomy" id="1770526"/>
    <lineage>
        <taxon>Bacteria</taxon>
        <taxon>Pseudomonadati</taxon>
        <taxon>Bacteroidota</taxon>
        <taxon>Cytophagia</taxon>
        <taxon>Cytophagales</taxon>
        <taxon>Hymenobacteraceae</taxon>
        <taxon>Hymenobacter</taxon>
    </lineage>
</organism>
<protein>
    <submittedName>
        <fullName evidence="1">Uncharacterized protein</fullName>
    </submittedName>
</protein>
<accession>A0A243WFX4</accession>
<gene>
    <name evidence="1" type="ORF">BXP70_07805</name>
</gene>
<reference evidence="1 2" key="1">
    <citation type="submission" date="2017-01" db="EMBL/GenBank/DDBJ databases">
        <title>A new Hymenobacter.</title>
        <authorList>
            <person name="Liang Y."/>
            <person name="Feng F."/>
        </authorList>
    </citation>
    <scope>NUCLEOTIDE SEQUENCE [LARGE SCALE GENOMIC DNA]</scope>
    <source>
        <strain evidence="1">MIMBbqt21</strain>
    </source>
</reference>